<evidence type="ECO:0000256" key="5">
    <source>
        <dbReference type="ARBA" id="ARBA00020217"/>
    </source>
</evidence>
<evidence type="ECO:0000256" key="7">
    <source>
        <dbReference type="ARBA" id="ARBA00022793"/>
    </source>
</evidence>
<dbReference type="HAMAP" id="MF_00464">
    <property type="entry name" value="AdoMetDC_1"/>
    <property type="match status" value="1"/>
</dbReference>
<evidence type="ECO:0000256" key="3">
    <source>
        <dbReference type="ARBA" id="ARBA00011601"/>
    </source>
</evidence>
<comment type="function">
    <text evidence="16">Catalyzes the decarboxylation of S-adenosylmethionine to S-adenosylmethioninamine (dcAdoMet), the propylamine donor required for the synthesis of the polyamines spermine and spermidine from the diamine putrescine.</text>
</comment>
<dbReference type="FunFam" id="3.30.360.110:FF:000001">
    <property type="entry name" value="S-adenosylmethionine decarboxylase proenzyme"/>
    <property type="match status" value="1"/>
</dbReference>
<dbReference type="EMBL" id="BARV01000255">
    <property type="protein sequence ID" value="GAH95824.1"/>
    <property type="molecule type" value="Genomic_DNA"/>
</dbReference>
<name>X1L057_9ZZZZ</name>
<organism evidence="18">
    <name type="scientific">marine sediment metagenome</name>
    <dbReference type="NCBI Taxonomy" id="412755"/>
    <lineage>
        <taxon>unclassified sequences</taxon>
        <taxon>metagenomes</taxon>
        <taxon>ecological metagenomes</taxon>
    </lineage>
</organism>
<dbReference type="Gene3D" id="3.30.360.110">
    <property type="entry name" value="S-adenosylmethionine decarboxylase domain"/>
    <property type="match status" value="1"/>
</dbReference>
<dbReference type="InterPro" id="IPR042284">
    <property type="entry name" value="AdoMetDC_N"/>
</dbReference>
<dbReference type="AlphaFoldDB" id="X1L057"/>
<comment type="similarity">
    <text evidence="17">Belongs to the prokaryotic AdoMetDC family. Type 1 subfamily.</text>
</comment>
<evidence type="ECO:0000256" key="15">
    <source>
        <dbReference type="ARBA" id="ARBA00048112"/>
    </source>
</evidence>
<protein>
    <recommendedName>
        <fullName evidence="5">S-adenosylmethionine decarboxylase proenzyme</fullName>
        <ecNumber evidence="4">4.1.1.50</ecNumber>
    </recommendedName>
</protein>
<keyword evidence="7" id="KW-0210">Decarboxylase</keyword>
<evidence type="ECO:0000256" key="6">
    <source>
        <dbReference type="ARBA" id="ARBA00022691"/>
    </source>
</evidence>
<evidence type="ECO:0000256" key="8">
    <source>
        <dbReference type="ARBA" id="ARBA00022813"/>
    </source>
</evidence>
<comment type="subunit">
    <text evidence="3">Heterotetramer of two alpha and two beta chains arranged as a dimer of alpha/beta heterodimers.</text>
</comment>
<feature type="non-terminal residue" evidence="18">
    <location>
        <position position="98"/>
    </location>
</feature>
<evidence type="ECO:0000256" key="2">
    <source>
        <dbReference type="ARBA" id="ARBA00004911"/>
    </source>
</evidence>
<dbReference type="PANTHER" id="PTHR33866:SF2">
    <property type="entry name" value="S-ADENOSYLMETHIONINE DECARBOXYLASE PROENZYME"/>
    <property type="match status" value="1"/>
</dbReference>
<comment type="cofactor">
    <cofactor evidence="1">
        <name>pyruvate</name>
        <dbReference type="ChEBI" id="CHEBI:15361"/>
    </cofactor>
</comment>
<evidence type="ECO:0000256" key="1">
    <source>
        <dbReference type="ARBA" id="ARBA00001928"/>
    </source>
</evidence>
<evidence type="ECO:0000256" key="10">
    <source>
        <dbReference type="ARBA" id="ARBA00023115"/>
    </source>
</evidence>
<evidence type="ECO:0000256" key="14">
    <source>
        <dbReference type="ARBA" id="ARBA00023317"/>
    </source>
</evidence>
<comment type="pathway">
    <text evidence="2">Amine and polyamine biosynthesis; S-adenosylmethioninamine biosynthesis; S-adenosylmethioninamine from S-adenosyl-L-methionine: step 1/1.</text>
</comment>
<comment type="catalytic activity">
    <reaction evidence="15">
        <text>S-adenosyl-L-methionine + H(+) = S-adenosyl 3-(methylsulfanyl)propylamine + CO2</text>
        <dbReference type="Rhea" id="RHEA:15981"/>
        <dbReference type="ChEBI" id="CHEBI:15378"/>
        <dbReference type="ChEBI" id="CHEBI:16526"/>
        <dbReference type="ChEBI" id="CHEBI:57443"/>
        <dbReference type="ChEBI" id="CHEBI:59789"/>
        <dbReference type="EC" id="4.1.1.50"/>
    </reaction>
</comment>
<evidence type="ECO:0000256" key="13">
    <source>
        <dbReference type="ARBA" id="ARBA00023270"/>
    </source>
</evidence>
<evidence type="ECO:0000256" key="4">
    <source>
        <dbReference type="ARBA" id="ARBA00012357"/>
    </source>
</evidence>
<dbReference type="EC" id="4.1.1.50" evidence="4"/>
<dbReference type="Gene3D" id="3.30.160.750">
    <property type="match status" value="1"/>
</dbReference>
<keyword evidence="12" id="KW-0456">Lyase</keyword>
<sequence length="98" mass="10782">MYALGRHLLLELKGCNKEVLNDLDSVKNCLNEAAIQCGATVVGETFYHFPPYGVSGVVNIAESHISIHTWPEYKYAAVDIFTCGDNVKPEEAANLIIQ</sequence>
<keyword evidence="10" id="KW-0620">Polyamine biosynthesis</keyword>
<proteinExistence type="inferred from homology"/>
<dbReference type="GO" id="GO:0004014">
    <property type="term" value="F:adenosylmethionine decarboxylase activity"/>
    <property type="evidence" value="ECO:0007669"/>
    <property type="project" value="UniProtKB-EC"/>
</dbReference>
<evidence type="ECO:0000256" key="17">
    <source>
        <dbReference type="ARBA" id="ARBA00061583"/>
    </source>
</evidence>
<keyword evidence="13" id="KW-0704">Schiff base</keyword>
<dbReference type="NCBIfam" id="TIGR03330">
    <property type="entry name" value="SAM_DCase_Bsu"/>
    <property type="match status" value="1"/>
</dbReference>
<evidence type="ECO:0000256" key="12">
    <source>
        <dbReference type="ARBA" id="ARBA00023239"/>
    </source>
</evidence>
<dbReference type="InterPro" id="IPR016067">
    <property type="entry name" value="S-AdoMet_deCO2ase_core"/>
</dbReference>
<keyword evidence="9" id="KW-0745">Spermidine biosynthesis</keyword>
<comment type="caution">
    <text evidence="18">The sequence shown here is derived from an EMBL/GenBank/DDBJ whole genome shotgun (WGS) entry which is preliminary data.</text>
</comment>
<dbReference type="InterPro" id="IPR017716">
    <property type="entry name" value="S-AdoMet_deCOase_pro-enz"/>
</dbReference>
<evidence type="ECO:0000256" key="11">
    <source>
        <dbReference type="ARBA" id="ARBA00023145"/>
    </source>
</evidence>
<gene>
    <name evidence="18" type="ORF">S06H3_01106</name>
</gene>
<keyword evidence="14" id="KW-0670">Pyruvate</keyword>
<accession>X1L057</accession>
<reference evidence="18" key="1">
    <citation type="journal article" date="2014" name="Front. Microbiol.">
        <title>High frequency of phylogenetically diverse reductive dehalogenase-homologous genes in deep subseafloor sedimentary metagenomes.</title>
        <authorList>
            <person name="Kawai M."/>
            <person name="Futagami T."/>
            <person name="Toyoda A."/>
            <person name="Takaki Y."/>
            <person name="Nishi S."/>
            <person name="Hori S."/>
            <person name="Arai W."/>
            <person name="Tsubouchi T."/>
            <person name="Morono Y."/>
            <person name="Uchiyama I."/>
            <person name="Ito T."/>
            <person name="Fujiyama A."/>
            <person name="Inagaki F."/>
            <person name="Takami H."/>
        </authorList>
    </citation>
    <scope>NUCLEOTIDE SEQUENCE</scope>
    <source>
        <strain evidence="18">Expedition CK06-06</strain>
    </source>
</reference>
<dbReference type="PANTHER" id="PTHR33866">
    <property type="entry name" value="S-ADENOSYLMETHIONINE DECARBOXYLASE PROENZYME"/>
    <property type="match status" value="1"/>
</dbReference>
<keyword evidence="6" id="KW-0949">S-adenosyl-L-methionine</keyword>
<dbReference type="Pfam" id="PF02675">
    <property type="entry name" value="AdoMet_dc"/>
    <property type="match status" value="1"/>
</dbReference>
<keyword evidence="8" id="KW-0068">Autocatalytic cleavage</keyword>
<keyword evidence="11" id="KW-0865">Zymogen</keyword>
<dbReference type="SUPFAM" id="SSF56276">
    <property type="entry name" value="S-adenosylmethionine decarboxylase"/>
    <property type="match status" value="1"/>
</dbReference>
<dbReference type="InterPro" id="IPR042286">
    <property type="entry name" value="AdoMetDC_C"/>
</dbReference>
<dbReference type="InterPro" id="IPR003826">
    <property type="entry name" value="AdoMetDC_fam_prok"/>
</dbReference>
<evidence type="ECO:0000256" key="16">
    <source>
        <dbReference type="ARBA" id="ARBA00056215"/>
    </source>
</evidence>
<dbReference type="GO" id="GO:0005829">
    <property type="term" value="C:cytosol"/>
    <property type="evidence" value="ECO:0007669"/>
    <property type="project" value="TreeGrafter"/>
</dbReference>
<evidence type="ECO:0000313" key="18">
    <source>
        <dbReference type="EMBL" id="GAH95824.1"/>
    </source>
</evidence>
<evidence type="ECO:0000256" key="9">
    <source>
        <dbReference type="ARBA" id="ARBA00023066"/>
    </source>
</evidence>
<dbReference type="GO" id="GO:0008295">
    <property type="term" value="P:spermidine biosynthetic process"/>
    <property type="evidence" value="ECO:0007669"/>
    <property type="project" value="UniProtKB-KW"/>
</dbReference>